<protein>
    <recommendedName>
        <fullName evidence="5">RCC1-like domain-containing protein</fullName>
    </recommendedName>
</protein>
<dbReference type="PANTHER" id="PTHR45982">
    <property type="entry name" value="REGULATOR OF CHROMOSOME CONDENSATION"/>
    <property type="match status" value="1"/>
</dbReference>
<feature type="repeat" description="RCC1" evidence="3">
    <location>
        <begin position="189"/>
        <end position="257"/>
    </location>
</feature>
<reference evidence="6" key="1">
    <citation type="submission" date="2021-02" db="EMBL/GenBank/DDBJ databases">
        <authorList>
            <person name="Nieuwenhuis M."/>
            <person name="Van De Peppel L.J.J."/>
        </authorList>
    </citation>
    <scope>NUCLEOTIDE SEQUENCE</scope>
    <source>
        <strain evidence="6">D49</strain>
    </source>
</reference>
<name>A0A9P7GG90_9AGAR</name>
<dbReference type="PANTHER" id="PTHR45982:SF1">
    <property type="entry name" value="REGULATOR OF CHROMOSOME CONDENSATION"/>
    <property type="match status" value="1"/>
</dbReference>
<reference evidence="6" key="2">
    <citation type="submission" date="2021-10" db="EMBL/GenBank/DDBJ databases">
        <title>Phylogenomics reveals ancestral predisposition of the termite-cultivated fungus Termitomyces towards a domesticated lifestyle.</title>
        <authorList>
            <person name="Auxier B."/>
            <person name="Grum-Grzhimaylo A."/>
            <person name="Cardenas M.E."/>
            <person name="Lodge J.D."/>
            <person name="Laessoe T."/>
            <person name="Pedersen O."/>
            <person name="Smith M.E."/>
            <person name="Kuyper T.W."/>
            <person name="Franco-Molano E.A."/>
            <person name="Baroni T.J."/>
            <person name="Aanen D.K."/>
        </authorList>
    </citation>
    <scope>NUCLEOTIDE SEQUENCE</scope>
    <source>
        <strain evidence="6">D49</strain>
    </source>
</reference>
<dbReference type="PRINTS" id="PR00633">
    <property type="entry name" value="RCCNDNSATION"/>
</dbReference>
<dbReference type="InterPro" id="IPR000408">
    <property type="entry name" value="Reg_chr_condens"/>
</dbReference>
<dbReference type="SUPFAM" id="SSF50985">
    <property type="entry name" value="RCC1/BLIP-II"/>
    <property type="match status" value="1"/>
</dbReference>
<feature type="domain" description="RCC1-like" evidence="5">
    <location>
        <begin position="125"/>
        <end position="546"/>
    </location>
</feature>
<feature type="repeat" description="RCC1" evidence="3">
    <location>
        <begin position="436"/>
        <end position="498"/>
    </location>
</feature>
<keyword evidence="7" id="KW-1185">Reference proteome</keyword>
<dbReference type="InterPro" id="IPR009091">
    <property type="entry name" value="RCC1/BLIP-II"/>
</dbReference>
<proteinExistence type="predicted"/>
<evidence type="ECO:0000256" key="1">
    <source>
        <dbReference type="ARBA" id="ARBA00022658"/>
    </source>
</evidence>
<dbReference type="OrthoDB" id="61110at2759"/>
<evidence type="ECO:0000259" key="5">
    <source>
        <dbReference type="Pfam" id="PF25390"/>
    </source>
</evidence>
<dbReference type="PROSITE" id="PS00626">
    <property type="entry name" value="RCC1_2"/>
    <property type="match status" value="2"/>
</dbReference>
<evidence type="ECO:0000256" key="4">
    <source>
        <dbReference type="SAM" id="MobiDB-lite"/>
    </source>
</evidence>
<dbReference type="Gene3D" id="2.130.10.30">
    <property type="entry name" value="Regulator of chromosome condensation 1/beta-lactamase-inhibitor protein II"/>
    <property type="match status" value="1"/>
</dbReference>
<gene>
    <name evidence="6" type="ORF">H0H81_003848</name>
</gene>
<dbReference type="GO" id="GO:0005085">
    <property type="term" value="F:guanyl-nucleotide exchange factor activity"/>
    <property type="evidence" value="ECO:0007669"/>
    <property type="project" value="TreeGrafter"/>
</dbReference>
<dbReference type="InterPro" id="IPR058923">
    <property type="entry name" value="RCC1-like_dom"/>
</dbReference>
<dbReference type="GO" id="GO:0005737">
    <property type="term" value="C:cytoplasm"/>
    <property type="evidence" value="ECO:0007669"/>
    <property type="project" value="TreeGrafter"/>
</dbReference>
<dbReference type="PROSITE" id="PS50012">
    <property type="entry name" value="RCC1_3"/>
    <property type="match status" value="7"/>
</dbReference>
<feature type="region of interest" description="Disordered" evidence="4">
    <location>
        <begin position="1"/>
        <end position="107"/>
    </location>
</feature>
<evidence type="ECO:0000256" key="3">
    <source>
        <dbReference type="PROSITE-ProRule" id="PRU00235"/>
    </source>
</evidence>
<feature type="repeat" description="RCC1" evidence="3">
    <location>
        <begin position="258"/>
        <end position="317"/>
    </location>
</feature>
<keyword evidence="1" id="KW-0344">Guanine-nucleotide releasing factor</keyword>
<keyword evidence="2" id="KW-0677">Repeat</keyword>
<feature type="repeat" description="RCC1" evidence="3">
    <location>
        <begin position="499"/>
        <end position="551"/>
    </location>
</feature>
<organism evidence="6 7">
    <name type="scientific">Sphagnurus paluster</name>
    <dbReference type="NCBI Taxonomy" id="117069"/>
    <lineage>
        <taxon>Eukaryota</taxon>
        <taxon>Fungi</taxon>
        <taxon>Dikarya</taxon>
        <taxon>Basidiomycota</taxon>
        <taxon>Agaricomycotina</taxon>
        <taxon>Agaricomycetes</taxon>
        <taxon>Agaricomycetidae</taxon>
        <taxon>Agaricales</taxon>
        <taxon>Tricholomatineae</taxon>
        <taxon>Lyophyllaceae</taxon>
        <taxon>Sphagnurus</taxon>
    </lineage>
</organism>
<sequence length="552" mass="59094">MPPRRSTRAASVKPASKAEATPLEKVAATRSKSNPAKKRAASPERSPSPPPKRSRAATARNPEKEPSIEAAAARKPPIKRATSRKPSQPLKRHPSGKLGSIPEVQQKPYFNPLPVPPQSKRPSLQLFAWGAGNFGQFGMGPDVLGELDKPKRNVWVEEQIQDGTFGEVGAGIESVVAGGLHTLFIDEKGTVWTCGVNDDAALGRITHNVPDPEKPDSFLDVDELTSVPHPLKSLVDENFRAVQVASGDSICAALSQDGDLRVWGSFRVNEGSLGFSNGLKHQFTPVPILELAHKPGDIEKVTAITAGSNHLLVLTTHGNIYAWGAGEQAQLGRKVLERRKIHGTVPEKITLGNRSRKAVKIGAGSFHSFAVDEKGDVWGWGLNSMGQTGTGYESSDDAVVQLPQKVKRLSTEELGGDTVEQIVGGNHHTLFLTSSGKVYACGRSNAGQLGLADDDEAFKDRLDPEFVTEPALVTFPDMNDPIVHISSGPHNNMAVTQGGALYCWGQGTQGELGVPDVEVKTPRIIVRKEGGAWAAISASCGGQHTLGLFRKK</sequence>
<dbReference type="Proteomes" id="UP000717328">
    <property type="component" value="Unassembled WGS sequence"/>
</dbReference>
<dbReference type="Pfam" id="PF25390">
    <property type="entry name" value="WD40_RLD"/>
    <property type="match status" value="1"/>
</dbReference>
<feature type="repeat" description="RCC1" evidence="3">
    <location>
        <begin position="318"/>
        <end position="374"/>
    </location>
</feature>
<evidence type="ECO:0000313" key="6">
    <source>
        <dbReference type="EMBL" id="KAG5649448.1"/>
    </source>
</evidence>
<dbReference type="EMBL" id="JABCKI010001000">
    <property type="protein sequence ID" value="KAG5649448.1"/>
    <property type="molecule type" value="Genomic_DNA"/>
</dbReference>
<feature type="repeat" description="RCC1" evidence="3">
    <location>
        <begin position="124"/>
        <end position="188"/>
    </location>
</feature>
<dbReference type="InterPro" id="IPR051553">
    <property type="entry name" value="Ran_GTPase-activating"/>
</dbReference>
<dbReference type="AlphaFoldDB" id="A0A9P7GG90"/>
<comment type="caution">
    <text evidence="6">The sequence shown here is derived from an EMBL/GenBank/DDBJ whole genome shotgun (WGS) entry which is preliminary data.</text>
</comment>
<dbReference type="PROSITE" id="PS00625">
    <property type="entry name" value="RCC1_1"/>
    <property type="match status" value="1"/>
</dbReference>
<accession>A0A9P7GG90</accession>
<feature type="repeat" description="RCC1" evidence="3">
    <location>
        <begin position="375"/>
        <end position="435"/>
    </location>
</feature>
<evidence type="ECO:0000256" key="2">
    <source>
        <dbReference type="ARBA" id="ARBA00022737"/>
    </source>
</evidence>
<evidence type="ECO:0000313" key="7">
    <source>
        <dbReference type="Proteomes" id="UP000717328"/>
    </source>
</evidence>